<dbReference type="SUPFAM" id="SSF49373">
    <property type="entry name" value="Invasin/intimin cell-adhesion fragments"/>
    <property type="match status" value="1"/>
</dbReference>
<reference evidence="4" key="1">
    <citation type="submission" date="2015-01" db="EMBL/GenBank/DDBJ databases">
        <authorList>
            <person name="Manzoor Shahid"/>
            <person name="Zubair Saima"/>
        </authorList>
    </citation>
    <scope>NUCLEOTIDE SEQUENCE [LARGE SCALE GENOMIC DNA]</scope>
    <source>
        <strain evidence="4">Sp3</strain>
    </source>
</reference>
<evidence type="ECO:0000313" key="4">
    <source>
        <dbReference type="Proteomes" id="UP000046155"/>
    </source>
</evidence>
<dbReference type="InterPro" id="IPR008964">
    <property type="entry name" value="Invasin/intimin_cell_adhesion"/>
</dbReference>
<dbReference type="AlphaFoldDB" id="A0A0B7MC77"/>
<dbReference type="SMART" id="SM00635">
    <property type="entry name" value="BID_2"/>
    <property type="match status" value="1"/>
</dbReference>
<dbReference type="Proteomes" id="UP000046155">
    <property type="component" value="Unassembled WGS sequence"/>
</dbReference>
<keyword evidence="1" id="KW-0812">Transmembrane</keyword>
<dbReference type="Pfam" id="PF07963">
    <property type="entry name" value="N_methyl"/>
    <property type="match status" value="1"/>
</dbReference>
<dbReference type="Pfam" id="PF02368">
    <property type="entry name" value="Big_2"/>
    <property type="match status" value="1"/>
</dbReference>
<feature type="transmembrane region" description="Helical" evidence="1">
    <location>
        <begin position="7"/>
        <end position="31"/>
    </location>
</feature>
<proteinExistence type="predicted"/>
<dbReference type="InterPro" id="IPR012902">
    <property type="entry name" value="N_methyl_site"/>
</dbReference>
<dbReference type="RefSeq" id="WP_052835195.1">
    <property type="nucleotide sequence ID" value="NZ_CDRZ01000021.1"/>
</dbReference>
<keyword evidence="4" id="KW-1185">Reference proteome</keyword>
<dbReference type="PROSITE" id="PS00409">
    <property type="entry name" value="PROKAR_NTER_METHYL"/>
    <property type="match status" value="1"/>
</dbReference>
<dbReference type="InterPro" id="IPR003343">
    <property type="entry name" value="Big_2"/>
</dbReference>
<protein>
    <recommendedName>
        <fullName evidence="2">BIG2 domain-containing protein</fullName>
    </recommendedName>
</protein>
<evidence type="ECO:0000256" key="1">
    <source>
        <dbReference type="SAM" id="Phobius"/>
    </source>
</evidence>
<evidence type="ECO:0000313" key="3">
    <source>
        <dbReference type="EMBL" id="CEO87665.1"/>
    </source>
</evidence>
<name>A0A0B7MC77_9FIRM</name>
<organism evidence="3 4">
    <name type="scientific">Syntrophaceticus schinkii</name>
    <dbReference type="NCBI Taxonomy" id="499207"/>
    <lineage>
        <taxon>Bacteria</taxon>
        <taxon>Bacillati</taxon>
        <taxon>Bacillota</taxon>
        <taxon>Clostridia</taxon>
        <taxon>Thermoanaerobacterales</taxon>
        <taxon>Thermoanaerobacterales Family III. Incertae Sedis</taxon>
        <taxon>Syntrophaceticus</taxon>
    </lineage>
</organism>
<accession>A0A0B7MC77</accession>
<dbReference type="Gene3D" id="2.60.40.1080">
    <property type="match status" value="1"/>
</dbReference>
<dbReference type="EMBL" id="CDRZ01000021">
    <property type="protein sequence ID" value="CEO87665.1"/>
    <property type="molecule type" value="Genomic_DNA"/>
</dbReference>
<sequence length="199" mass="21390">MLKCKKGFTLVEVLISIVILAIISVALLLLFNQSFEGIINSGRKSKTIYEEGQKEIERKISKDVTSGTDSLKLIFKDADGVDPDKEIAIKGEIIPEDNLIAFKPNCKKEPTGEPPIVRVTGVDLDFKSLNLVKETTGNLTATVLPENATNKEVTWTSSDIGKATVSIGGVVTALSKGKCKITVTTVDAGKTATCEVHVK</sequence>
<evidence type="ECO:0000259" key="2">
    <source>
        <dbReference type="SMART" id="SM00635"/>
    </source>
</evidence>
<dbReference type="OrthoDB" id="1890305at2"/>
<keyword evidence="1" id="KW-0472">Membrane</keyword>
<gene>
    <name evidence="3" type="ORF">SSCH_1170022</name>
</gene>
<keyword evidence="1" id="KW-1133">Transmembrane helix</keyword>
<dbReference type="NCBIfam" id="TIGR02532">
    <property type="entry name" value="IV_pilin_GFxxxE"/>
    <property type="match status" value="1"/>
</dbReference>
<feature type="domain" description="BIG2" evidence="2">
    <location>
        <begin position="118"/>
        <end position="195"/>
    </location>
</feature>